<evidence type="ECO:0000313" key="1">
    <source>
        <dbReference type="EMBL" id="MBX02473.1"/>
    </source>
</evidence>
<sequence length="40" mass="4858">MVMFLGSHDSFYPLLGKYISTVQNWPLKIFFILYQQYLRV</sequence>
<name>A0A2P2K9T9_RHIMU</name>
<proteinExistence type="predicted"/>
<dbReference type="AlphaFoldDB" id="A0A2P2K9T9"/>
<protein>
    <submittedName>
        <fullName evidence="1">Uncharacterized protein</fullName>
    </submittedName>
</protein>
<organism evidence="1">
    <name type="scientific">Rhizophora mucronata</name>
    <name type="common">Asiatic mangrove</name>
    <dbReference type="NCBI Taxonomy" id="61149"/>
    <lineage>
        <taxon>Eukaryota</taxon>
        <taxon>Viridiplantae</taxon>
        <taxon>Streptophyta</taxon>
        <taxon>Embryophyta</taxon>
        <taxon>Tracheophyta</taxon>
        <taxon>Spermatophyta</taxon>
        <taxon>Magnoliopsida</taxon>
        <taxon>eudicotyledons</taxon>
        <taxon>Gunneridae</taxon>
        <taxon>Pentapetalae</taxon>
        <taxon>rosids</taxon>
        <taxon>fabids</taxon>
        <taxon>Malpighiales</taxon>
        <taxon>Rhizophoraceae</taxon>
        <taxon>Rhizophora</taxon>
    </lineage>
</organism>
<reference evidence="1" key="1">
    <citation type="submission" date="2018-02" db="EMBL/GenBank/DDBJ databases">
        <title>Rhizophora mucronata_Transcriptome.</title>
        <authorList>
            <person name="Meera S.P."/>
            <person name="Sreeshan A."/>
            <person name="Augustine A."/>
        </authorList>
    </citation>
    <scope>NUCLEOTIDE SEQUENCE</scope>
    <source>
        <tissue evidence="1">Leaf</tissue>
    </source>
</reference>
<dbReference type="EMBL" id="GGEC01021989">
    <property type="protein sequence ID" value="MBX02473.1"/>
    <property type="molecule type" value="Transcribed_RNA"/>
</dbReference>
<accession>A0A2P2K9T9</accession>